<evidence type="ECO:0000313" key="2">
    <source>
        <dbReference type="EMBL" id="MDB7904929.1"/>
    </source>
</evidence>
<evidence type="ECO:0000313" key="1">
    <source>
        <dbReference type="EMBL" id="CUN86698.1"/>
    </source>
</evidence>
<dbReference type="RefSeq" id="WP_009259463.1">
    <property type="nucleotide sequence ID" value="NZ_BAABZG010000001.1"/>
</dbReference>
<proteinExistence type="predicted"/>
<evidence type="ECO:0000313" key="3">
    <source>
        <dbReference type="EMBL" id="MDB7933514.1"/>
    </source>
</evidence>
<dbReference type="AlphaFoldDB" id="A0A174AGS8"/>
<gene>
    <name evidence="1" type="ORF">ERS852411_00612</name>
    <name evidence="4" type="ORF">GKE90_22350</name>
    <name evidence="2" type="ORF">PND83_02970</name>
    <name evidence="3" type="ORF">PNE06_10565</name>
</gene>
<evidence type="ECO:0000313" key="4">
    <source>
        <dbReference type="EMBL" id="MSB51375.1"/>
    </source>
</evidence>
<dbReference type="EMBL" id="JAQLWO010000002">
    <property type="protein sequence ID" value="MDB7904929.1"/>
    <property type="molecule type" value="Genomic_DNA"/>
</dbReference>
<reference evidence="4 6" key="2">
    <citation type="journal article" date="2019" name="Nat. Med.">
        <title>A library of human gut bacterial isolates paired with longitudinal multiomics data enables mechanistic microbiome research.</title>
        <authorList>
            <person name="Poyet M."/>
            <person name="Groussin M."/>
            <person name="Gibbons S.M."/>
            <person name="Avila-Pacheco J."/>
            <person name="Jiang X."/>
            <person name="Kearney S.M."/>
            <person name="Perrotta A.R."/>
            <person name="Berdy B."/>
            <person name="Zhao S."/>
            <person name="Lieberman T.D."/>
            <person name="Swanson P.K."/>
            <person name="Smith M."/>
            <person name="Roesemann S."/>
            <person name="Alexander J.E."/>
            <person name="Rich S.A."/>
            <person name="Livny J."/>
            <person name="Vlamakis H."/>
            <person name="Clish C."/>
            <person name="Bullock K."/>
            <person name="Deik A."/>
            <person name="Scott J."/>
            <person name="Pierce K.A."/>
            <person name="Xavier R.J."/>
            <person name="Alm E.J."/>
        </authorList>
    </citation>
    <scope>NUCLEOTIDE SEQUENCE [LARGE SCALE GENOMIC DNA]</scope>
    <source>
        <strain evidence="4 6">BIOML-A5</strain>
    </source>
</reference>
<name>A0A174AGS8_FLAPL</name>
<protein>
    <submittedName>
        <fullName evidence="1">Uncharacterized protein</fullName>
    </submittedName>
</protein>
<dbReference type="EMBL" id="JAQLWV010000014">
    <property type="protein sequence ID" value="MDB7933514.1"/>
    <property type="molecule type" value="Genomic_DNA"/>
</dbReference>
<dbReference type="EMBL" id="CYZT01000022">
    <property type="protein sequence ID" value="CUN86698.1"/>
    <property type="molecule type" value="Genomic_DNA"/>
</dbReference>
<dbReference type="Proteomes" id="UP000429811">
    <property type="component" value="Unassembled WGS sequence"/>
</dbReference>
<evidence type="ECO:0000313" key="5">
    <source>
        <dbReference type="Proteomes" id="UP000095746"/>
    </source>
</evidence>
<dbReference type="Proteomes" id="UP001211173">
    <property type="component" value="Unassembled WGS sequence"/>
</dbReference>
<dbReference type="Proteomes" id="UP001211006">
    <property type="component" value="Unassembled WGS sequence"/>
</dbReference>
<evidence type="ECO:0000313" key="6">
    <source>
        <dbReference type="Proteomes" id="UP000429811"/>
    </source>
</evidence>
<dbReference type="GeneID" id="89522126"/>
<sequence>MTYQGKEVFTSDDFDYAAAKPGDYVEEAVVDAAMNCLPPICMSSACAQMGDPYGMRQDPTTGAWRSTYATFKRCLDVSGIWEYCGHCFSGETVERGTPPPNM</sequence>
<accession>A0A174AGS8</accession>
<reference evidence="2" key="3">
    <citation type="submission" date="2023-01" db="EMBL/GenBank/DDBJ databases">
        <title>Human gut microbiome strain richness.</title>
        <authorList>
            <person name="Chen-Liaw A."/>
        </authorList>
    </citation>
    <scope>NUCLEOTIDE SEQUENCE</scope>
    <source>
        <strain evidence="3">1001287st1_F4_1001285I_161205</strain>
        <strain evidence="2">2225st1_A6_2225SCRN_200828</strain>
    </source>
</reference>
<reference evidence="1 5" key="1">
    <citation type="submission" date="2015-09" db="EMBL/GenBank/DDBJ databases">
        <authorList>
            <consortium name="Pathogen Informatics"/>
        </authorList>
    </citation>
    <scope>NUCLEOTIDE SEQUENCE [LARGE SCALE GENOMIC DNA]</scope>
    <source>
        <strain evidence="1 5">2789STDY5608854</strain>
    </source>
</reference>
<dbReference type="EMBL" id="WKPO01000085">
    <property type="protein sequence ID" value="MSB51375.1"/>
    <property type="molecule type" value="Genomic_DNA"/>
</dbReference>
<organism evidence="1 5">
    <name type="scientific">Flavonifractor plautii</name>
    <name type="common">Fusobacterium plautii</name>
    <dbReference type="NCBI Taxonomy" id="292800"/>
    <lineage>
        <taxon>Bacteria</taxon>
        <taxon>Bacillati</taxon>
        <taxon>Bacillota</taxon>
        <taxon>Clostridia</taxon>
        <taxon>Eubacteriales</taxon>
        <taxon>Oscillospiraceae</taxon>
        <taxon>Flavonifractor</taxon>
    </lineage>
</organism>
<dbReference type="Proteomes" id="UP000095746">
    <property type="component" value="Unassembled WGS sequence"/>
</dbReference>